<evidence type="ECO:0000259" key="5">
    <source>
        <dbReference type="Pfam" id="PF12945"/>
    </source>
</evidence>
<dbReference type="Pfam" id="PF07238">
    <property type="entry name" value="PilZ"/>
    <property type="match status" value="1"/>
</dbReference>
<keyword evidence="3" id="KW-0975">Bacterial flagellum</keyword>
<evidence type="ECO:0000259" key="4">
    <source>
        <dbReference type="Pfam" id="PF07238"/>
    </source>
</evidence>
<dbReference type="InterPro" id="IPR009875">
    <property type="entry name" value="PilZ_domain"/>
</dbReference>
<evidence type="ECO:0008006" key="8">
    <source>
        <dbReference type="Google" id="ProtNLM"/>
    </source>
</evidence>
<dbReference type="Gene3D" id="2.40.10.220">
    <property type="entry name" value="predicted glycosyltransferase like domains"/>
    <property type="match status" value="1"/>
</dbReference>
<dbReference type="EMBL" id="BMXR01000003">
    <property type="protein sequence ID" value="GGX47650.1"/>
    <property type="molecule type" value="Genomic_DNA"/>
</dbReference>
<gene>
    <name evidence="6" type="ORF">GCM10007392_13130</name>
</gene>
<protein>
    <recommendedName>
        <fullName evidence="8">C-di-GMP-binding flagellar brake protein YcgR, contains PilZNR and PilZ domains</fullName>
    </recommendedName>
</protein>
<organism evidence="6 7">
    <name type="scientific">Saccharospirillum salsuginis</name>
    <dbReference type="NCBI Taxonomy" id="418750"/>
    <lineage>
        <taxon>Bacteria</taxon>
        <taxon>Pseudomonadati</taxon>
        <taxon>Pseudomonadota</taxon>
        <taxon>Gammaproteobacteria</taxon>
        <taxon>Oceanospirillales</taxon>
        <taxon>Saccharospirillaceae</taxon>
        <taxon>Saccharospirillum</taxon>
    </lineage>
</organism>
<feature type="domain" description="Type III secretion system flagellar brake protein YcgR PilZN" evidence="5">
    <location>
        <begin position="15"/>
        <end position="99"/>
    </location>
</feature>
<dbReference type="Proteomes" id="UP000626148">
    <property type="component" value="Unassembled WGS sequence"/>
</dbReference>
<evidence type="ECO:0000256" key="3">
    <source>
        <dbReference type="ARBA" id="ARBA00023143"/>
    </source>
</evidence>
<feature type="domain" description="PilZ" evidence="4">
    <location>
        <begin position="107"/>
        <end position="210"/>
    </location>
</feature>
<dbReference type="Gene3D" id="2.30.110.10">
    <property type="entry name" value="Electron Transport, Fmn-binding Protein, Chain A"/>
    <property type="match status" value="1"/>
</dbReference>
<evidence type="ECO:0000256" key="2">
    <source>
        <dbReference type="ARBA" id="ARBA00022741"/>
    </source>
</evidence>
<accession>A0A918N8B5</accession>
<evidence type="ECO:0000313" key="7">
    <source>
        <dbReference type="Proteomes" id="UP000626148"/>
    </source>
</evidence>
<name>A0A918N8B5_9GAMM</name>
<dbReference type="GO" id="GO:0035438">
    <property type="term" value="F:cyclic-di-GMP binding"/>
    <property type="evidence" value="ECO:0007669"/>
    <property type="project" value="InterPro"/>
</dbReference>
<reference evidence="6" key="2">
    <citation type="submission" date="2020-09" db="EMBL/GenBank/DDBJ databases">
        <authorList>
            <person name="Sun Q."/>
            <person name="Kim S."/>
        </authorList>
    </citation>
    <scope>NUCLEOTIDE SEQUENCE</scope>
    <source>
        <strain evidence="6">KCTC 22169</strain>
    </source>
</reference>
<dbReference type="InterPro" id="IPR009926">
    <property type="entry name" value="T3SS_YcgR_PilZN"/>
</dbReference>
<evidence type="ECO:0000256" key="1">
    <source>
        <dbReference type="ARBA" id="ARBA00022636"/>
    </source>
</evidence>
<sequence>MSDNNPTFESLKLLPGQPLQLELDGYTNDRDRSTLVGYRLGKSIIVTTPIVNGHPITVKLDTGVNVRLFANKINGACAFRSHIIHVSVAPFPHLHLAMPSQLFLGEVRKAVRAKVSVHATLVFEGERSSGEIIDLSTDGGRVRTRAQAFEIGEHLSVVTKLDLGAVEKVMRLQAIVRSFVLDEKSGTCNIGLQWRGLDENDAIALQAYVLGQLHTNPY</sequence>
<dbReference type="InterPro" id="IPR012349">
    <property type="entry name" value="Split_barrel_FMN-bd"/>
</dbReference>
<evidence type="ECO:0000313" key="6">
    <source>
        <dbReference type="EMBL" id="GGX47650.1"/>
    </source>
</evidence>
<keyword evidence="1" id="KW-0973">c-di-GMP</keyword>
<reference evidence="6" key="1">
    <citation type="journal article" date="2014" name="Int. J. Syst. Evol. Microbiol.">
        <title>Complete genome sequence of Corynebacterium casei LMG S-19264T (=DSM 44701T), isolated from a smear-ripened cheese.</title>
        <authorList>
            <consortium name="US DOE Joint Genome Institute (JGI-PGF)"/>
            <person name="Walter F."/>
            <person name="Albersmeier A."/>
            <person name="Kalinowski J."/>
            <person name="Ruckert C."/>
        </authorList>
    </citation>
    <scope>NUCLEOTIDE SEQUENCE</scope>
    <source>
        <strain evidence="6">KCTC 22169</strain>
    </source>
</reference>
<dbReference type="SUPFAM" id="SSF141371">
    <property type="entry name" value="PilZ domain-like"/>
    <property type="match status" value="2"/>
</dbReference>
<dbReference type="AlphaFoldDB" id="A0A918N8B5"/>
<proteinExistence type="predicted"/>
<dbReference type="RefSeq" id="WP_189607720.1">
    <property type="nucleotide sequence ID" value="NZ_BMXR01000003.1"/>
</dbReference>
<comment type="caution">
    <text evidence="6">The sequence shown here is derived from an EMBL/GenBank/DDBJ whole genome shotgun (WGS) entry which is preliminary data.</text>
</comment>
<keyword evidence="2" id="KW-0547">Nucleotide-binding</keyword>
<dbReference type="Pfam" id="PF12945">
    <property type="entry name" value="PilZNR"/>
    <property type="match status" value="1"/>
</dbReference>
<keyword evidence="7" id="KW-1185">Reference proteome</keyword>